<reference evidence="13 14" key="1">
    <citation type="submission" date="2016-10" db="EMBL/GenBank/DDBJ databases">
        <authorList>
            <person name="Varghese N."/>
            <person name="Submissions S."/>
        </authorList>
    </citation>
    <scope>NUCLEOTIDE SEQUENCE [LARGE SCALE GENOMIC DNA]</scope>
    <source>
        <strain evidence="13 14">DSM 11449</strain>
    </source>
</reference>
<feature type="binding site" evidence="10">
    <location>
        <begin position="450"/>
        <end position="451"/>
    </location>
    <ligand>
        <name>L-glutamate</name>
        <dbReference type="ChEBI" id="CHEBI:29985"/>
    </ligand>
</feature>
<dbReference type="InterPro" id="IPR000101">
    <property type="entry name" value="GGT_peptidase"/>
</dbReference>
<keyword evidence="11" id="KW-0317">Glutathione biosynthesis</keyword>
<organism evidence="13 14">
    <name type="scientific">Capnocytophaga granulosa</name>
    <dbReference type="NCBI Taxonomy" id="45242"/>
    <lineage>
        <taxon>Bacteria</taxon>
        <taxon>Pseudomonadati</taxon>
        <taxon>Bacteroidota</taxon>
        <taxon>Flavobacteriia</taxon>
        <taxon>Flavobacteriales</taxon>
        <taxon>Flavobacteriaceae</taxon>
        <taxon>Capnocytophaga</taxon>
    </lineage>
</organism>
<proteinExistence type="inferred from homology"/>
<dbReference type="InterPro" id="IPR051792">
    <property type="entry name" value="GGT_bact"/>
</dbReference>
<feature type="chain" id="PRO_5028826527" description="Glutathione hydrolase proenzyme" evidence="12">
    <location>
        <begin position="24"/>
        <end position="570"/>
    </location>
</feature>
<dbReference type="NCBIfam" id="TIGR00066">
    <property type="entry name" value="g_glut_trans"/>
    <property type="match status" value="1"/>
</dbReference>
<feature type="active site" description="Nucleophile" evidence="9">
    <location>
        <position position="379"/>
    </location>
</feature>
<dbReference type="RefSeq" id="WP_016420406.1">
    <property type="nucleotide sequence ID" value="NZ_FNND01000003.1"/>
</dbReference>
<feature type="binding site" evidence="10">
    <location>
        <position position="421"/>
    </location>
    <ligand>
        <name>L-glutamate</name>
        <dbReference type="ChEBI" id="CHEBI:29985"/>
    </ligand>
</feature>
<evidence type="ECO:0000256" key="1">
    <source>
        <dbReference type="ARBA" id="ARBA00001049"/>
    </source>
</evidence>
<comment type="catalytic activity">
    <reaction evidence="2 11">
        <text>glutathione + H2O = L-cysteinylglycine + L-glutamate</text>
        <dbReference type="Rhea" id="RHEA:28807"/>
        <dbReference type="ChEBI" id="CHEBI:15377"/>
        <dbReference type="ChEBI" id="CHEBI:29985"/>
        <dbReference type="ChEBI" id="CHEBI:57925"/>
        <dbReference type="ChEBI" id="CHEBI:61694"/>
        <dbReference type="EC" id="3.4.19.13"/>
    </reaction>
</comment>
<evidence type="ECO:0000256" key="3">
    <source>
        <dbReference type="ARBA" id="ARBA00009381"/>
    </source>
</evidence>
<evidence type="ECO:0000256" key="10">
    <source>
        <dbReference type="PIRSR" id="PIRSR600101-2"/>
    </source>
</evidence>
<keyword evidence="5 11" id="KW-0378">Hydrolase</keyword>
<dbReference type="SUPFAM" id="SSF56235">
    <property type="entry name" value="N-terminal nucleophile aminohydrolases (Ntn hydrolases)"/>
    <property type="match status" value="1"/>
</dbReference>
<dbReference type="InterPro" id="IPR043138">
    <property type="entry name" value="GGT_lsub"/>
</dbReference>
<dbReference type="InterPro" id="IPR029055">
    <property type="entry name" value="Ntn_hydrolases_N"/>
</dbReference>
<dbReference type="GO" id="GO:0036374">
    <property type="term" value="F:glutathione hydrolase activity"/>
    <property type="evidence" value="ECO:0007669"/>
    <property type="project" value="UniProtKB-UniRule"/>
</dbReference>
<protein>
    <recommendedName>
        <fullName evidence="11">Glutathione hydrolase proenzyme</fullName>
        <ecNumber evidence="11">2.3.2.2</ecNumber>
        <ecNumber evidence="11">3.4.19.13</ecNumber>
    </recommendedName>
    <component>
        <recommendedName>
            <fullName evidence="11">Glutathione hydrolase large chain</fullName>
        </recommendedName>
    </component>
    <component>
        <recommendedName>
            <fullName evidence="11">Glutathione hydrolase small chain</fullName>
        </recommendedName>
    </component>
</protein>
<evidence type="ECO:0000256" key="5">
    <source>
        <dbReference type="ARBA" id="ARBA00022801"/>
    </source>
</evidence>
<keyword evidence="6 11" id="KW-0865">Zymogen</keyword>
<keyword evidence="14" id="KW-1185">Reference proteome</keyword>
<evidence type="ECO:0000256" key="2">
    <source>
        <dbReference type="ARBA" id="ARBA00001089"/>
    </source>
</evidence>
<evidence type="ECO:0000256" key="8">
    <source>
        <dbReference type="ARBA" id="ARBA00047417"/>
    </source>
</evidence>
<dbReference type="Proteomes" id="UP000182771">
    <property type="component" value="Unassembled WGS sequence"/>
</dbReference>
<evidence type="ECO:0000256" key="9">
    <source>
        <dbReference type="PIRSR" id="PIRSR600101-1"/>
    </source>
</evidence>
<comment type="pathway">
    <text evidence="11">Sulfur metabolism; glutathione metabolism.</text>
</comment>
<dbReference type="AlphaFoldDB" id="A0A1H2V0Y9"/>
<comment type="catalytic activity">
    <reaction evidence="1 11">
        <text>an S-substituted glutathione + H2O = an S-substituted L-cysteinylglycine + L-glutamate</text>
        <dbReference type="Rhea" id="RHEA:59468"/>
        <dbReference type="ChEBI" id="CHEBI:15377"/>
        <dbReference type="ChEBI" id="CHEBI:29985"/>
        <dbReference type="ChEBI" id="CHEBI:90779"/>
        <dbReference type="ChEBI" id="CHEBI:143103"/>
        <dbReference type="EC" id="3.4.19.13"/>
    </reaction>
</comment>
<feature type="binding site" evidence="10">
    <location>
        <position position="105"/>
    </location>
    <ligand>
        <name>L-glutamate</name>
        <dbReference type="ChEBI" id="CHEBI:29985"/>
    </ligand>
</feature>
<name>A0A1H2V0Y9_9FLAO</name>
<evidence type="ECO:0000313" key="14">
    <source>
        <dbReference type="Proteomes" id="UP000182771"/>
    </source>
</evidence>
<dbReference type="Pfam" id="PF01019">
    <property type="entry name" value="G_glu_transpept"/>
    <property type="match status" value="1"/>
</dbReference>
<comment type="catalytic activity">
    <reaction evidence="8 11">
        <text>an N-terminal (5-L-glutamyl)-[peptide] + an alpha-amino acid = 5-L-glutamyl amino acid + an N-terminal L-alpha-aminoacyl-[peptide]</text>
        <dbReference type="Rhea" id="RHEA:23904"/>
        <dbReference type="Rhea" id="RHEA-COMP:9780"/>
        <dbReference type="Rhea" id="RHEA-COMP:9795"/>
        <dbReference type="ChEBI" id="CHEBI:77644"/>
        <dbReference type="ChEBI" id="CHEBI:78597"/>
        <dbReference type="ChEBI" id="CHEBI:78599"/>
        <dbReference type="ChEBI" id="CHEBI:78608"/>
        <dbReference type="EC" id="2.3.2.2"/>
    </reaction>
</comment>
<evidence type="ECO:0000256" key="11">
    <source>
        <dbReference type="RuleBase" id="RU368036"/>
    </source>
</evidence>
<dbReference type="EMBL" id="FNND01000003">
    <property type="protein sequence ID" value="SDW61971.1"/>
    <property type="molecule type" value="Genomic_DNA"/>
</dbReference>
<dbReference type="InterPro" id="IPR043137">
    <property type="entry name" value="GGT_ssub_C"/>
</dbReference>
<dbReference type="GeneID" id="85017040"/>
<dbReference type="GO" id="GO:0103068">
    <property type="term" value="F:leukotriene C4 gamma-glutamyl transferase activity"/>
    <property type="evidence" value="ECO:0007669"/>
    <property type="project" value="UniProtKB-EC"/>
</dbReference>
<dbReference type="GO" id="GO:0006750">
    <property type="term" value="P:glutathione biosynthetic process"/>
    <property type="evidence" value="ECO:0007669"/>
    <property type="project" value="UniProtKB-KW"/>
</dbReference>
<dbReference type="Gene3D" id="1.10.246.130">
    <property type="match status" value="1"/>
</dbReference>
<keyword evidence="7 11" id="KW-0012">Acyltransferase</keyword>
<evidence type="ECO:0000256" key="4">
    <source>
        <dbReference type="ARBA" id="ARBA00022679"/>
    </source>
</evidence>
<comment type="subunit">
    <text evidence="11">This enzyme consists of two polypeptide chains, which are synthesized in precursor form from a single polypeptide.</text>
</comment>
<dbReference type="PROSITE" id="PS51257">
    <property type="entry name" value="PROKAR_LIPOPROTEIN"/>
    <property type="match status" value="1"/>
</dbReference>
<evidence type="ECO:0000256" key="7">
    <source>
        <dbReference type="ARBA" id="ARBA00023315"/>
    </source>
</evidence>
<dbReference type="PANTHER" id="PTHR43199">
    <property type="entry name" value="GLUTATHIONE HYDROLASE"/>
    <property type="match status" value="1"/>
</dbReference>
<dbReference type="Gene3D" id="3.60.20.40">
    <property type="match status" value="1"/>
</dbReference>
<comment type="caution">
    <text evidence="13">The sequence shown here is derived from an EMBL/GenBank/DDBJ whole genome shotgun (WGS) entry which is preliminary data.</text>
</comment>
<evidence type="ECO:0000256" key="6">
    <source>
        <dbReference type="ARBA" id="ARBA00023145"/>
    </source>
</evidence>
<comment type="PTM">
    <text evidence="11">Cleaved by autocatalysis into a large and a small subunit.</text>
</comment>
<dbReference type="OrthoDB" id="9781342at2"/>
<sequence>MIVRKTLSLLGVFVLLLVSACSAPKKTAYGHTKGVLAKHGMVVSAKEEASKIGLSILKKGGNAFDAMVATELALAVAYPNAGNIGGGGFMVYRLANGEKGALDYREKAPSKAHRDMYLDANGKVIPDKSTLGALAIGVPGTIDALFEVHKKFGKLPITDLFQPAIDLARNGVVITPLQADFYMGKNLAEIKKANNYTTIFENGWKAGERFKYEELAQTLERIRDNGRKEFYEGETAKRIVNYVQELGGILSLEDLKNYHSQWRTPITFNYKNYTISSMPLPSSGGICIGQILKSVEPYKIGQYAHNGEQYVQLLVEAERRAYADRAYFLGDPDFVKVPTETLLSPDYLKERMRSFSWDRASKSSEIAHGKVVGYESDETTHYSIVDSEGNAVAVTTTLNTNYGSKVYVKGGGFFLNNQMDDFSIKPGEPNTYGLVGSEKNAIAPNKRMLSSMSPTIVEENGKLRMVIGTPGGSTIITSVLQCMLNVFEYGMTMQESVSQPRFHHQWLPDDVMFEPKGFDPAVIAKLKAKGYVPKEENFVIIGRVDAILVEKDGTLEGGADPRGDDVAEGY</sequence>
<gene>
    <name evidence="13" type="ORF">SAMN05444420_10323</name>
</gene>
<accession>A0A1H2V0Y9</accession>
<keyword evidence="12" id="KW-0732">Signal</keyword>
<dbReference type="UniPathway" id="UPA00204"/>
<comment type="similarity">
    <text evidence="3 11">Belongs to the gamma-glutamyltransferase family.</text>
</comment>
<evidence type="ECO:0000256" key="12">
    <source>
        <dbReference type="SAM" id="SignalP"/>
    </source>
</evidence>
<dbReference type="InterPro" id="IPR055262">
    <property type="entry name" value="GGT_CS"/>
</dbReference>
<dbReference type="GO" id="GO:0006751">
    <property type="term" value="P:glutathione catabolic process"/>
    <property type="evidence" value="ECO:0007669"/>
    <property type="project" value="UniProtKB-UniRule"/>
</dbReference>
<feature type="signal peptide" evidence="12">
    <location>
        <begin position="1"/>
        <end position="23"/>
    </location>
</feature>
<keyword evidence="4 11" id="KW-0808">Transferase</keyword>
<feature type="binding site" evidence="10">
    <location>
        <position position="472"/>
    </location>
    <ligand>
        <name>L-glutamate</name>
        <dbReference type="ChEBI" id="CHEBI:29985"/>
    </ligand>
</feature>
<evidence type="ECO:0000313" key="13">
    <source>
        <dbReference type="EMBL" id="SDW61971.1"/>
    </source>
</evidence>
<feature type="binding site" evidence="10">
    <location>
        <begin position="397"/>
        <end position="399"/>
    </location>
    <ligand>
        <name>L-glutamate</name>
        <dbReference type="ChEBI" id="CHEBI:29985"/>
    </ligand>
</feature>
<dbReference type="PANTHER" id="PTHR43199:SF1">
    <property type="entry name" value="GLUTATHIONE HYDROLASE PROENZYME"/>
    <property type="match status" value="1"/>
</dbReference>
<dbReference type="EC" id="2.3.2.2" evidence="11"/>
<dbReference type="PROSITE" id="PS00462">
    <property type="entry name" value="G_GLU_TRANSPEPTIDASE"/>
    <property type="match status" value="1"/>
</dbReference>
<dbReference type="PRINTS" id="PR01210">
    <property type="entry name" value="GGTRANSPTASE"/>
</dbReference>
<dbReference type="EC" id="3.4.19.13" evidence="11"/>